<dbReference type="Gene3D" id="3.30.43.10">
    <property type="entry name" value="Uridine Diphospho-n-acetylenolpyruvylglucosamine Reductase, domain 2"/>
    <property type="match status" value="1"/>
</dbReference>
<comment type="caution">
    <text evidence="12">The sequence shown here is derived from an EMBL/GenBank/DDBJ whole genome shotgun (WGS) entry which is preliminary data.</text>
</comment>
<dbReference type="InterPro" id="IPR006093">
    <property type="entry name" value="Oxy_OxRdtase_FAD_BS"/>
</dbReference>
<evidence type="ECO:0000256" key="4">
    <source>
        <dbReference type="ARBA" id="ARBA00013136"/>
    </source>
</evidence>
<comment type="similarity">
    <text evidence="3 9">Belongs to the oxygen-dependent FAD-linked oxidoreductase family.</text>
</comment>
<dbReference type="InterPro" id="IPR016166">
    <property type="entry name" value="FAD-bd_PCMH"/>
</dbReference>
<organism evidence="12 13">
    <name type="scientific">Coniosporium apollinis</name>
    <dbReference type="NCBI Taxonomy" id="61459"/>
    <lineage>
        <taxon>Eukaryota</taxon>
        <taxon>Fungi</taxon>
        <taxon>Dikarya</taxon>
        <taxon>Ascomycota</taxon>
        <taxon>Pezizomycotina</taxon>
        <taxon>Dothideomycetes</taxon>
        <taxon>Dothideomycetes incertae sedis</taxon>
        <taxon>Coniosporium</taxon>
    </lineage>
</organism>
<accession>A0ABQ9P492</accession>
<dbReference type="InterPro" id="IPR007173">
    <property type="entry name" value="ALO_C"/>
</dbReference>
<keyword evidence="13" id="KW-1185">Reference proteome</keyword>
<evidence type="ECO:0000259" key="11">
    <source>
        <dbReference type="PROSITE" id="PS51387"/>
    </source>
</evidence>
<keyword evidence="9" id="KW-0496">Mitochondrion</keyword>
<dbReference type="InterPro" id="IPR036318">
    <property type="entry name" value="FAD-bd_PCMH-like_sf"/>
</dbReference>
<proteinExistence type="inferred from homology"/>
<name>A0ABQ9P492_9PEZI</name>
<comment type="subcellular location">
    <subcellularLocation>
        <location evidence="9">Mitochondrion membrane</location>
    </subcellularLocation>
</comment>
<evidence type="ECO:0000256" key="10">
    <source>
        <dbReference type="SAM" id="MobiDB-lite"/>
    </source>
</evidence>
<keyword evidence="5 9" id="KW-0285">Flavoprotein</keyword>
<dbReference type="Gene3D" id="3.30.465.10">
    <property type="match status" value="1"/>
</dbReference>
<dbReference type="PROSITE" id="PS00862">
    <property type="entry name" value="OX2_COVAL_FAD"/>
    <property type="match status" value="1"/>
</dbReference>
<feature type="domain" description="FAD-binding PCMH-type" evidence="11">
    <location>
        <begin position="63"/>
        <end position="233"/>
    </location>
</feature>
<evidence type="ECO:0000256" key="3">
    <source>
        <dbReference type="ARBA" id="ARBA00005466"/>
    </source>
</evidence>
<comment type="cofactor">
    <cofactor evidence="1 9">
        <name>FAD</name>
        <dbReference type="ChEBI" id="CHEBI:57692"/>
    </cofactor>
</comment>
<evidence type="ECO:0000256" key="1">
    <source>
        <dbReference type="ARBA" id="ARBA00001974"/>
    </source>
</evidence>
<dbReference type="InterPro" id="IPR010031">
    <property type="entry name" value="FAD_lactone_oxidase-like"/>
</dbReference>
<evidence type="ECO:0000256" key="9">
    <source>
        <dbReference type="RuleBase" id="RU367158"/>
    </source>
</evidence>
<dbReference type="SUPFAM" id="SSF56176">
    <property type="entry name" value="FAD-binding/transporter-associated domain-like"/>
    <property type="match status" value="1"/>
</dbReference>
<feature type="region of interest" description="Disordered" evidence="10">
    <location>
        <begin position="1"/>
        <end position="21"/>
    </location>
</feature>
<evidence type="ECO:0000256" key="2">
    <source>
        <dbReference type="ARBA" id="ARBA00005083"/>
    </source>
</evidence>
<keyword evidence="7 9" id="KW-0560">Oxidoreductase</keyword>
<dbReference type="InterPro" id="IPR006094">
    <property type="entry name" value="Oxid_FAD_bind_N"/>
</dbReference>
<dbReference type="InterPro" id="IPR016169">
    <property type="entry name" value="FAD-bd_PCMH_sub2"/>
</dbReference>
<dbReference type="Gene3D" id="3.30.70.2520">
    <property type="match status" value="1"/>
</dbReference>
<dbReference type="InterPro" id="IPR030654">
    <property type="entry name" value="Sugar_lactone_oxidase"/>
</dbReference>
<evidence type="ECO:0000313" key="13">
    <source>
        <dbReference type="Proteomes" id="UP001172684"/>
    </source>
</evidence>
<dbReference type="PANTHER" id="PTHR43762:SF1">
    <property type="entry name" value="D-ARABINONO-1,4-LACTONE OXIDASE"/>
    <property type="match status" value="1"/>
</dbReference>
<feature type="region of interest" description="Disordered" evidence="10">
    <location>
        <begin position="570"/>
        <end position="605"/>
    </location>
</feature>
<dbReference type="EMBL" id="JAPDRL010000014">
    <property type="protein sequence ID" value="KAJ9667192.1"/>
    <property type="molecule type" value="Genomic_DNA"/>
</dbReference>
<dbReference type="NCBIfam" id="TIGR01678">
    <property type="entry name" value="FAD_lactone_ox"/>
    <property type="match status" value="1"/>
</dbReference>
<evidence type="ECO:0000256" key="7">
    <source>
        <dbReference type="ARBA" id="ARBA00023002"/>
    </source>
</evidence>
<feature type="compositionally biased region" description="Acidic residues" evidence="10">
    <location>
        <begin position="576"/>
        <end position="585"/>
    </location>
</feature>
<sequence length="605" mass="68955">MSATHQGRPSHNYRPGGVHRDQSWSQLNLSMPNRVETELEKLDPTVPFRATRAHLHHTWAKTFHARPELYIRPESLEEIQKIVTLARRCRRRVVVVGCGHSPSDLTCTSAWMVNLDRYNRVLNVDKEKKTMTVQGGIRLHELNLRAKDYGLTMPNLGSIDQQSIVGAMATATHGSSTKHGLLSQSVRSLRIVLANGSAVRCSPTQQPDLFRAALVSLGTLGIIVEVEYEMVDACNIEWEQTLNPLSYVLDKWGKDLWTSREFTRVWWLPYMKRAIIWRAHKTHKPCRPPQESFYGGSIGFHTYHILLWIANYVPRILPAIEWFVFGMQYGFSYGTTTTAVEEQRTGLLMNCLYSQFVNEWAIPLHRGPEALTRLSAWLNGDEAGSRIPFSTKGLWVHAPIEVRVSDTSATEPRPFMDNTPKDGPTLYLNATLYRPYNRDPPCKDRYYEAFEWLMKELGGRPHWAKNFTFVAQPEIAEMYGEDLEAYLRVRNEVDPEGMFVGEWHRRNLLPESQPLFPLEEREVTRRAAQDGGVEWVGEQAAKASPKSSTSEESFDILHGAEAEASLVLERLKEEASTEDESESLEDEVHGSMRQGATGIEVFNKM</sequence>
<gene>
    <name evidence="12" type="primary">ALO1</name>
    <name evidence="12" type="ORF">H2201_002713</name>
</gene>
<protein>
    <recommendedName>
        <fullName evidence="4 9">D-arabinono-1,4-lactone oxidase</fullName>
        <shortName evidence="9">ALO</shortName>
        <ecNumber evidence="4 9">1.1.3.37</ecNumber>
    </recommendedName>
    <alternativeName>
        <fullName evidence="8 9">L-galactono-gamma-lactone oxidase</fullName>
    </alternativeName>
</protein>
<evidence type="ECO:0000256" key="8">
    <source>
        <dbReference type="ARBA" id="ARBA00033418"/>
    </source>
</evidence>
<dbReference type="Pfam" id="PF04030">
    <property type="entry name" value="ALO"/>
    <property type="match status" value="1"/>
</dbReference>
<dbReference type="PANTHER" id="PTHR43762">
    <property type="entry name" value="L-GULONOLACTONE OXIDASE"/>
    <property type="match status" value="1"/>
</dbReference>
<comment type="catalytic activity">
    <reaction evidence="9">
        <text>D-arabinono-1,4-lactone + O2 = dehydro-D-arabinono-1,4-lactone + H2O2 + H(+)</text>
        <dbReference type="Rhea" id="RHEA:23756"/>
        <dbReference type="ChEBI" id="CHEBI:15378"/>
        <dbReference type="ChEBI" id="CHEBI:15379"/>
        <dbReference type="ChEBI" id="CHEBI:16240"/>
        <dbReference type="ChEBI" id="CHEBI:16292"/>
        <dbReference type="ChEBI" id="CHEBI:58277"/>
        <dbReference type="EC" id="1.1.3.37"/>
    </reaction>
</comment>
<evidence type="ECO:0000256" key="6">
    <source>
        <dbReference type="ARBA" id="ARBA00022827"/>
    </source>
</evidence>
<feature type="region of interest" description="Disordered" evidence="10">
    <location>
        <begin position="537"/>
        <end position="556"/>
    </location>
</feature>
<evidence type="ECO:0000256" key="5">
    <source>
        <dbReference type="ARBA" id="ARBA00022630"/>
    </source>
</evidence>
<comment type="pathway">
    <text evidence="2 9">Cofactor biosynthesis; D-erythroascorbate biosynthesis; dehydro-D-arabinono-1,4-lactone from D-arabinose: step 2/2.</text>
</comment>
<keyword evidence="6 9" id="KW-0274">FAD</keyword>
<reference evidence="12" key="1">
    <citation type="submission" date="2022-10" db="EMBL/GenBank/DDBJ databases">
        <title>Culturing micro-colonial fungi from biological soil crusts in the Mojave desert and describing Neophaeococcomyces mojavensis, and introducing the new genera and species Taxawa tesnikishii.</title>
        <authorList>
            <person name="Kurbessoian T."/>
            <person name="Stajich J.E."/>
        </authorList>
    </citation>
    <scope>NUCLEOTIDE SEQUENCE</scope>
    <source>
        <strain evidence="12">TK_1</strain>
    </source>
</reference>
<evidence type="ECO:0000313" key="12">
    <source>
        <dbReference type="EMBL" id="KAJ9667192.1"/>
    </source>
</evidence>
<dbReference type="InterPro" id="IPR016167">
    <property type="entry name" value="FAD-bd_PCMH_sub1"/>
</dbReference>
<dbReference type="Proteomes" id="UP001172684">
    <property type="component" value="Unassembled WGS sequence"/>
</dbReference>
<dbReference type="EC" id="1.1.3.37" evidence="4 9"/>
<dbReference type="Pfam" id="PF01565">
    <property type="entry name" value="FAD_binding_4"/>
    <property type="match status" value="1"/>
</dbReference>
<dbReference type="PROSITE" id="PS51387">
    <property type="entry name" value="FAD_PCMH"/>
    <property type="match status" value="1"/>
</dbReference>